<dbReference type="SMART" id="SM00432">
    <property type="entry name" value="MADS"/>
    <property type="match status" value="1"/>
</dbReference>
<dbReference type="GO" id="GO:0003677">
    <property type="term" value="F:DNA binding"/>
    <property type="evidence" value="ECO:0007669"/>
    <property type="project" value="UniProtKB-KW"/>
</dbReference>
<keyword evidence="2" id="KW-0805">Transcription regulation</keyword>
<dbReference type="InterPro" id="IPR036879">
    <property type="entry name" value="TF_MADSbox_sf"/>
</dbReference>
<dbReference type="GO" id="GO:0005634">
    <property type="term" value="C:nucleus"/>
    <property type="evidence" value="ECO:0007669"/>
    <property type="project" value="UniProtKB-SubCell"/>
</dbReference>
<comment type="subcellular location">
    <subcellularLocation>
        <location evidence="1">Nucleus</location>
    </subcellularLocation>
</comment>
<dbReference type="GO" id="GO:0046983">
    <property type="term" value="F:protein dimerization activity"/>
    <property type="evidence" value="ECO:0007669"/>
    <property type="project" value="InterPro"/>
</dbReference>
<evidence type="ECO:0000256" key="5">
    <source>
        <dbReference type="ARBA" id="ARBA00023242"/>
    </source>
</evidence>
<dbReference type="PROSITE" id="PS50066">
    <property type="entry name" value="MADS_BOX_2"/>
    <property type="match status" value="1"/>
</dbReference>
<dbReference type="PANTHER" id="PTHR48019">
    <property type="entry name" value="SERUM RESPONSE FACTOR HOMOLOG"/>
    <property type="match status" value="1"/>
</dbReference>
<accession>A0A9R1RTP8</accession>
<evidence type="ECO:0000313" key="8">
    <source>
        <dbReference type="EMBL" id="VAH53448.1"/>
    </source>
</evidence>
<dbReference type="InterPro" id="IPR050142">
    <property type="entry name" value="MADS-box/MEF2_TF"/>
</dbReference>
<name>A0A9R1RTP8_TRITD</name>
<evidence type="ECO:0000259" key="7">
    <source>
        <dbReference type="PROSITE" id="PS50066"/>
    </source>
</evidence>
<keyword evidence="9" id="KW-1185">Reference proteome</keyword>
<feature type="compositionally biased region" description="Polar residues" evidence="6">
    <location>
        <begin position="338"/>
        <end position="350"/>
    </location>
</feature>
<evidence type="ECO:0000256" key="4">
    <source>
        <dbReference type="ARBA" id="ARBA00023163"/>
    </source>
</evidence>
<dbReference type="EMBL" id="LT934114">
    <property type="protein sequence ID" value="VAH53448.1"/>
    <property type="molecule type" value="Genomic_DNA"/>
</dbReference>
<feature type="compositionally biased region" description="Pro residues" evidence="6">
    <location>
        <begin position="212"/>
        <end position="223"/>
    </location>
</feature>
<evidence type="ECO:0000256" key="6">
    <source>
        <dbReference type="SAM" id="MobiDB-lite"/>
    </source>
</evidence>
<evidence type="ECO:0000313" key="9">
    <source>
        <dbReference type="Proteomes" id="UP000324705"/>
    </source>
</evidence>
<proteinExistence type="predicted"/>
<dbReference type="SUPFAM" id="SSF55455">
    <property type="entry name" value="SRF-like"/>
    <property type="match status" value="1"/>
</dbReference>
<dbReference type="Gramene" id="TRITD2Bv1G243610.2">
    <property type="protein sequence ID" value="TRITD2Bv1G243610.2"/>
    <property type="gene ID" value="TRITD2Bv1G243610"/>
</dbReference>
<dbReference type="Pfam" id="PF00319">
    <property type="entry name" value="SRF-TF"/>
    <property type="match status" value="1"/>
</dbReference>
<gene>
    <name evidence="8" type="ORF">TRITD_2Bv1G243610</name>
</gene>
<evidence type="ECO:0000256" key="3">
    <source>
        <dbReference type="ARBA" id="ARBA00023125"/>
    </source>
</evidence>
<reference evidence="8 9" key="1">
    <citation type="submission" date="2017-09" db="EMBL/GenBank/DDBJ databases">
        <authorList>
            <consortium name="International Durum Wheat Genome Sequencing Consortium (IDWGSC)"/>
            <person name="Milanesi L."/>
        </authorList>
    </citation>
    <scope>NUCLEOTIDE SEQUENCE [LARGE SCALE GENOMIC DNA]</scope>
    <source>
        <strain evidence="9">cv. Svevo</strain>
    </source>
</reference>
<dbReference type="PRINTS" id="PR00404">
    <property type="entry name" value="MADSDOMAIN"/>
</dbReference>
<organism evidence="8 9">
    <name type="scientific">Triticum turgidum subsp. durum</name>
    <name type="common">Durum wheat</name>
    <name type="synonym">Triticum durum</name>
    <dbReference type="NCBI Taxonomy" id="4567"/>
    <lineage>
        <taxon>Eukaryota</taxon>
        <taxon>Viridiplantae</taxon>
        <taxon>Streptophyta</taxon>
        <taxon>Embryophyta</taxon>
        <taxon>Tracheophyta</taxon>
        <taxon>Spermatophyta</taxon>
        <taxon>Magnoliopsida</taxon>
        <taxon>Liliopsida</taxon>
        <taxon>Poales</taxon>
        <taxon>Poaceae</taxon>
        <taxon>BOP clade</taxon>
        <taxon>Pooideae</taxon>
        <taxon>Triticodae</taxon>
        <taxon>Triticeae</taxon>
        <taxon>Triticinae</taxon>
        <taxon>Triticum</taxon>
    </lineage>
</organism>
<keyword evidence="5" id="KW-0539">Nucleus</keyword>
<protein>
    <recommendedName>
        <fullName evidence="7">MADS-box domain-containing protein</fullName>
    </recommendedName>
</protein>
<dbReference type="Gene3D" id="3.40.1810.10">
    <property type="entry name" value="Transcription factor, MADS-box"/>
    <property type="match status" value="1"/>
</dbReference>
<feature type="region of interest" description="Disordered" evidence="6">
    <location>
        <begin position="337"/>
        <end position="368"/>
    </location>
</feature>
<feature type="domain" description="MADS-box" evidence="7">
    <location>
        <begin position="3"/>
        <end position="63"/>
    </location>
</feature>
<dbReference type="InterPro" id="IPR002100">
    <property type="entry name" value="TF_MADSbox"/>
</dbReference>
<feature type="region of interest" description="Disordered" evidence="6">
    <location>
        <begin position="163"/>
        <end position="228"/>
    </location>
</feature>
<evidence type="ECO:0000256" key="2">
    <source>
        <dbReference type="ARBA" id="ARBA00023015"/>
    </source>
</evidence>
<dbReference type="Proteomes" id="UP000324705">
    <property type="component" value="Chromosome 2B"/>
</dbReference>
<keyword evidence="4" id="KW-0804">Transcription</keyword>
<keyword evidence="3" id="KW-0238">DNA-binding</keyword>
<evidence type="ECO:0000256" key="1">
    <source>
        <dbReference type="ARBA" id="ARBA00004123"/>
    </source>
</evidence>
<dbReference type="AlphaFoldDB" id="A0A9R1RTP8"/>
<sequence>MPRREVRLGVCHIEDDKQRSVTFSKRRAGLFKGASNLSALTGAKVAVVLESESGKMHAFGTPSVKPIIDAFLSRDPLMEPLADNAGKARVASLQSKVARLDMENAMLEKRANLSLQHIKKIQAENPGMAANNIFSKEKDLCLEDLNRLFNDLLRVNEHIRHRMPPLHHGHAPRIGGPNVQQNQLLPRGPSQDHSKTHRASLQSTSSHHIPPQVLPPVPLPPTPQHTMEPSLHMQVPQMFPSPPSSLALQLRSLMKPIPHQVQDFLHHFVHAFRIMQVLTTKWNHLFPMQVPQMFQSTPPPSNPHLASLLQPDLDQVHGLPPRPQPQLEEYANPYKTIEPSQNKTIPNSGGNDIGVRESLGHDNSPYAPLDQAHHNEILGMYSYMGYNGSDVGQYNLRCDEWVNAPPESSGGNDGDTDA</sequence>